<feature type="region of interest" description="Disordered" evidence="20">
    <location>
        <begin position="204"/>
        <end position="234"/>
    </location>
</feature>
<dbReference type="Pfam" id="PF13087">
    <property type="entry name" value="AAA_12"/>
    <property type="match status" value="1"/>
</dbReference>
<dbReference type="InterPro" id="IPR041679">
    <property type="entry name" value="DNA2/NAM7-like_C"/>
</dbReference>
<dbReference type="InterPro" id="IPR047187">
    <property type="entry name" value="SF1_C_Upf1"/>
</dbReference>
<keyword evidence="19" id="KW-0158">Chromosome</keyword>
<evidence type="ECO:0000256" key="15">
    <source>
        <dbReference type="ARBA" id="ARBA00023204"/>
    </source>
</evidence>
<dbReference type="GO" id="GO:0005524">
    <property type="term" value="F:ATP binding"/>
    <property type="evidence" value="ECO:0007669"/>
    <property type="project" value="UniProtKB-UniRule"/>
</dbReference>
<evidence type="ECO:0000256" key="1">
    <source>
        <dbReference type="ARBA" id="ARBA00001966"/>
    </source>
</evidence>
<evidence type="ECO:0000313" key="25">
    <source>
        <dbReference type="Proteomes" id="UP001458880"/>
    </source>
</evidence>
<evidence type="ECO:0000256" key="6">
    <source>
        <dbReference type="ARBA" id="ARBA00022723"/>
    </source>
</evidence>
<evidence type="ECO:0000256" key="2">
    <source>
        <dbReference type="ARBA" id="ARBA00007913"/>
    </source>
</evidence>
<keyword evidence="16 19" id="KW-0539">Nucleus</keyword>
<evidence type="ECO:0000256" key="9">
    <source>
        <dbReference type="ARBA" id="ARBA00022801"/>
    </source>
</evidence>
<comment type="cofactor">
    <cofactor evidence="1">
        <name>[4Fe-4S] cluster</name>
        <dbReference type="ChEBI" id="CHEBI:49883"/>
    </cofactor>
</comment>
<evidence type="ECO:0000259" key="22">
    <source>
        <dbReference type="Pfam" id="PF13086"/>
    </source>
</evidence>
<keyword evidence="8 19" id="KW-0227">DNA damage</keyword>
<feature type="region of interest" description="Disordered" evidence="20">
    <location>
        <begin position="179"/>
        <end position="198"/>
    </location>
</feature>
<dbReference type="InterPro" id="IPR045055">
    <property type="entry name" value="DNA2/NAM7-like"/>
</dbReference>
<evidence type="ECO:0000256" key="12">
    <source>
        <dbReference type="ARBA" id="ARBA00023004"/>
    </source>
</evidence>
<dbReference type="GO" id="GO:0017116">
    <property type="term" value="F:single-stranded DNA helicase activity"/>
    <property type="evidence" value="ECO:0007669"/>
    <property type="project" value="UniProtKB-UniRule"/>
</dbReference>
<feature type="domain" description="DNA2/NAM7 helicase helicase" evidence="22">
    <location>
        <begin position="782"/>
        <end position="880"/>
    </location>
</feature>
<keyword evidence="17 19" id="KW-0511">Multifunctional enzyme</keyword>
<comment type="similarity">
    <text evidence="2 19">Belongs to the DNA2/NAM7 helicase family.</text>
</comment>
<evidence type="ECO:0000256" key="20">
    <source>
        <dbReference type="SAM" id="MobiDB-lite"/>
    </source>
</evidence>
<dbReference type="GO" id="GO:0005694">
    <property type="term" value="C:chromosome"/>
    <property type="evidence" value="ECO:0007669"/>
    <property type="project" value="UniProtKB-SubCell"/>
</dbReference>
<comment type="function">
    <text evidence="19">Key enzyme involved in DNA replication and DNA repair. Involved in Okazaki fragments processing by cleaving long flaps that escape FEN1: flaps that are longer than 27 nucleotides are coated by replication protein A complex (RPA), leading to recruit DNA2 which cleaves the flap until it is too short to bind RPA and becomes a substrate for FEN1. Also involved in 5'-end resection of DNA during double-strand break (DSB) repair by mediating the cleavage of 5'-ssDNA.</text>
</comment>
<feature type="compositionally biased region" description="Polar residues" evidence="20">
    <location>
        <begin position="206"/>
        <end position="220"/>
    </location>
</feature>
<dbReference type="SUPFAM" id="SSF52540">
    <property type="entry name" value="P-loop containing nucleoside triphosphate hydrolases"/>
    <property type="match status" value="1"/>
</dbReference>
<dbReference type="CDD" id="cd22318">
    <property type="entry name" value="DNA2_N-like"/>
    <property type="match status" value="1"/>
</dbReference>
<dbReference type="EC" id="3.1.-.-" evidence="19"/>
<evidence type="ECO:0000259" key="21">
    <source>
        <dbReference type="Pfam" id="PF08696"/>
    </source>
</evidence>
<keyword evidence="12 19" id="KW-0408">Iron</keyword>
<keyword evidence="5 19" id="KW-0540">Nuclease</keyword>
<dbReference type="Gene3D" id="3.40.50.300">
    <property type="entry name" value="P-loop containing nucleotide triphosphate hydrolases"/>
    <property type="match status" value="2"/>
</dbReference>
<evidence type="ECO:0000313" key="24">
    <source>
        <dbReference type="EMBL" id="KAK9696545.1"/>
    </source>
</evidence>
<keyword evidence="11 19" id="KW-0067">ATP-binding</keyword>
<keyword evidence="9 19" id="KW-0378">Hydrolase</keyword>
<proteinExistence type="inferred from homology"/>
<dbReference type="InterPro" id="IPR027417">
    <property type="entry name" value="P-loop_NTPase"/>
</dbReference>
<evidence type="ECO:0000256" key="14">
    <source>
        <dbReference type="ARBA" id="ARBA00023125"/>
    </source>
</evidence>
<dbReference type="EC" id="3.6.4.12" evidence="19"/>
<dbReference type="CDD" id="cd18041">
    <property type="entry name" value="DEXXQc_DNA2"/>
    <property type="match status" value="1"/>
</dbReference>
<keyword evidence="3 19" id="KW-0004">4Fe-4S</keyword>
<keyword evidence="7 19" id="KW-0547">Nucleotide-binding</keyword>
<name>A0AAW1J146_POPJA</name>
<dbReference type="GO" id="GO:0033567">
    <property type="term" value="P:DNA replication, Okazaki fragment processing"/>
    <property type="evidence" value="ECO:0007669"/>
    <property type="project" value="UniProtKB-UniRule"/>
</dbReference>
<sequence>MKKFNPKRKIIKNNHKISSFFTKTLNINNSATTSTKNISSIDLTDDVIPATPLSNSKTEDNKVLHTITNTDEASKRKRIDSDVEYSLEPFKIVVDHPKKKHNGERENNISSTSYLFENVPSISNKEVHKSSTLNTPKKFNILKKTPDKSKSAVKFLNKSPIDNFNVEVFQNFVKITPSKSSAKSKMVTPNKSPTKKQHSILEYISPSPSKSEQAQINNESTPERSPITQGQAIPHSKAKVNLNLKFTATPVKIDNGPTTDDDPKTTELQPLKVLDIDSSWEKLDIDEYFLQLSTPQHCVVTSYSKDKNDVLLTVKSTQTNEKAKCKLEGFWIWSKINIGCTIYITGIKDNNSDIWKITNEGGLLVYEPDMLLSNTAVVGALFCKRRSVFKEKFLGFEPENKVMLIGALIHTLLQGVLKIKTANALKIEDMLHKLLSTRSTVKTMYNCSLSYEELKTEMMQFVPQIIKFMENYVLQRRNPMYLKDNWRGTIDSIQDIEENIWCTELGIKGKVDVSISSGKTIMPVELKTGRARASLEHRGQVMLYIMMMSKLGYNVSSGLLLYLREGVLQEIPYNEHEKRDLILLRNELAYYLTRKVQLNRSVDKVIGSNKLSWSQSINSLNPPELPEPINHSACEKCPYNIICSTFLKYENVDLTSNKVLNSMKEQGLSHLTDVHIQYFMHFCNLLDLESNESTGKHVSEIYTKTPQERNLNAKHADSTFHIDTYDSNTVFSFNFTSLAIILEATEQADRLRRLVIDREPATFKRKLPKIIASKGPSILKRLNRAQQQAVLKACSANDYLLIKGMPGAGKTATIVALVQLLVELGNTVLITSHTHAAVDNVCVRLKKYNVRVLRLGSTGRIHSDIQSMSEHELTKRCKTPEELDEIYTKAKVFAVTCFGSKHPIFNKLVVDVCIVDESTQVLQTSLFRALSASKKFILIGDPDQLPPVVKNTDAVKLGLSESLFDRLQNPDATATLNLNYRMNSSITQLANALTYKGELQIANETIANATLKIPNFHNLVKKYEGEKWLLDVLDTSLENSVKILDTGPMLQSCSIKNCQDPNINTYEIGIVKYLTAALLENGVGNNSIGIISPYIAQVTQLNSVLRDQRVDINTVDQFQGRDKEIIIFSCTISREGQKLHNYQYHILEDKRRLNVAITRAKHKLILIGDVDTVKKFTPFQKAKKKR</sequence>
<dbReference type="PANTHER" id="PTHR10887">
    <property type="entry name" value="DNA2/NAM7 HELICASE FAMILY"/>
    <property type="match status" value="1"/>
</dbReference>
<dbReference type="InterPro" id="IPR041677">
    <property type="entry name" value="DNA2/NAM7_AAA_11"/>
</dbReference>
<dbReference type="Proteomes" id="UP001458880">
    <property type="component" value="Unassembled WGS sequence"/>
</dbReference>
<dbReference type="GO" id="GO:0005737">
    <property type="term" value="C:cytoplasm"/>
    <property type="evidence" value="ECO:0007669"/>
    <property type="project" value="TreeGrafter"/>
</dbReference>
<keyword evidence="15 19" id="KW-0234">DNA repair</keyword>
<feature type="compositionally biased region" description="Polar residues" evidence="20">
    <location>
        <begin position="179"/>
        <end position="192"/>
    </location>
</feature>
<protein>
    <recommendedName>
        <fullName evidence="19">DNA replication ATP-dependent helicase/nuclease</fullName>
        <ecNumber evidence="19">3.1.-.-</ecNumber>
        <ecNumber evidence="19">3.6.4.12</ecNumber>
    </recommendedName>
</protein>
<dbReference type="InterPro" id="IPR014808">
    <property type="entry name" value="DNA_replication_fac_Dna2_N"/>
</dbReference>
<comment type="caution">
    <text evidence="24">The sequence shown here is derived from an EMBL/GenBank/DDBJ whole genome shotgun (WGS) entry which is preliminary data.</text>
</comment>
<dbReference type="Pfam" id="PF13086">
    <property type="entry name" value="AAA_11"/>
    <property type="match status" value="2"/>
</dbReference>
<evidence type="ECO:0000256" key="3">
    <source>
        <dbReference type="ARBA" id="ARBA00022485"/>
    </source>
</evidence>
<dbReference type="GO" id="GO:0046872">
    <property type="term" value="F:metal ion binding"/>
    <property type="evidence" value="ECO:0007669"/>
    <property type="project" value="UniProtKB-UniRule"/>
</dbReference>
<feature type="domain" description="DNA replication factor Dna2 N-terminal" evidence="21">
    <location>
        <begin position="317"/>
        <end position="516"/>
    </location>
</feature>
<dbReference type="Gene3D" id="3.90.320.10">
    <property type="match status" value="1"/>
</dbReference>
<feature type="domain" description="DNA2/NAM7 helicase-like C-terminal" evidence="23">
    <location>
        <begin position="959"/>
        <end position="1170"/>
    </location>
</feature>
<dbReference type="EMBL" id="JASPKY010000448">
    <property type="protein sequence ID" value="KAK9696545.1"/>
    <property type="molecule type" value="Genomic_DNA"/>
</dbReference>
<comment type="subcellular location">
    <subcellularLocation>
        <location evidence="19">Nucleus</location>
    </subcellularLocation>
    <subcellularLocation>
        <location evidence="19">Chromosome</location>
    </subcellularLocation>
</comment>
<comment type="catalytic activity">
    <reaction evidence="18 19">
        <text>ATP + H2O = ADP + phosphate + H(+)</text>
        <dbReference type="Rhea" id="RHEA:13065"/>
        <dbReference type="ChEBI" id="CHEBI:15377"/>
        <dbReference type="ChEBI" id="CHEBI:15378"/>
        <dbReference type="ChEBI" id="CHEBI:30616"/>
        <dbReference type="ChEBI" id="CHEBI:43474"/>
        <dbReference type="ChEBI" id="CHEBI:456216"/>
        <dbReference type="EC" id="3.6.4.12"/>
    </reaction>
</comment>
<evidence type="ECO:0000256" key="19">
    <source>
        <dbReference type="RuleBase" id="RU367041"/>
    </source>
</evidence>
<evidence type="ECO:0000256" key="8">
    <source>
        <dbReference type="ARBA" id="ARBA00022763"/>
    </source>
</evidence>
<dbReference type="InterPro" id="IPR011604">
    <property type="entry name" value="PDDEXK-like_dom_sf"/>
</dbReference>
<evidence type="ECO:0000256" key="4">
    <source>
        <dbReference type="ARBA" id="ARBA00022705"/>
    </source>
</evidence>
<dbReference type="AlphaFoldDB" id="A0AAW1J146"/>
<keyword evidence="10 19" id="KW-0347">Helicase</keyword>
<dbReference type="GO" id="GO:0006281">
    <property type="term" value="P:DNA repair"/>
    <property type="evidence" value="ECO:0007669"/>
    <property type="project" value="UniProtKB-KW"/>
</dbReference>
<dbReference type="InterPro" id="IPR026851">
    <property type="entry name" value="Dna2/JHS1_DEXXQ-box"/>
</dbReference>
<dbReference type="GO" id="GO:0003677">
    <property type="term" value="F:DNA binding"/>
    <property type="evidence" value="ECO:0007669"/>
    <property type="project" value="UniProtKB-UniRule"/>
</dbReference>
<dbReference type="GO" id="GO:0017108">
    <property type="term" value="F:5'-flap endonuclease activity"/>
    <property type="evidence" value="ECO:0007669"/>
    <property type="project" value="UniProtKB-UniRule"/>
</dbReference>
<keyword evidence="4 19" id="KW-0235">DNA replication</keyword>
<evidence type="ECO:0000259" key="23">
    <source>
        <dbReference type="Pfam" id="PF13087"/>
    </source>
</evidence>
<dbReference type="GO" id="GO:0051539">
    <property type="term" value="F:4 iron, 4 sulfur cluster binding"/>
    <property type="evidence" value="ECO:0007669"/>
    <property type="project" value="UniProtKB-UniRule"/>
</dbReference>
<evidence type="ECO:0000256" key="17">
    <source>
        <dbReference type="ARBA" id="ARBA00023268"/>
    </source>
</evidence>
<evidence type="ECO:0000256" key="13">
    <source>
        <dbReference type="ARBA" id="ARBA00023014"/>
    </source>
</evidence>
<dbReference type="GO" id="GO:0071932">
    <property type="term" value="P:replication fork reversal"/>
    <property type="evidence" value="ECO:0007669"/>
    <property type="project" value="TreeGrafter"/>
</dbReference>
<dbReference type="PANTHER" id="PTHR10887:SF433">
    <property type="entry name" value="DNA REPLICATION ATP-DEPENDENT HELICASE_NUCLEASE DNA2"/>
    <property type="match status" value="1"/>
</dbReference>
<feature type="domain" description="DNA2/NAM7 helicase helicase" evidence="22">
    <location>
        <begin position="884"/>
        <end position="951"/>
    </location>
</feature>
<dbReference type="CDD" id="cd18808">
    <property type="entry name" value="SF1_C_Upf1"/>
    <property type="match status" value="1"/>
</dbReference>
<evidence type="ECO:0000256" key="5">
    <source>
        <dbReference type="ARBA" id="ARBA00022722"/>
    </source>
</evidence>
<keyword evidence="25" id="KW-1185">Reference proteome</keyword>
<evidence type="ECO:0000256" key="11">
    <source>
        <dbReference type="ARBA" id="ARBA00022840"/>
    </source>
</evidence>
<reference evidence="24 25" key="1">
    <citation type="journal article" date="2024" name="BMC Genomics">
        <title>De novo assembly and annotation of Popillia japonica's genome with initial clues to its potential as an invasive pest.</title>
        <authorList>
            <person name="Cucini C."/>
            <person name="Boschi S."/>
            <person name="Funari R."/>
            <person name="Cardaioli E."/>
            <person name="Iannotti N."/>
            <person name="Marturano G."/>
            <person name="Paoli F."/>
            <person name="Bruttini M."/>
            <person name="Carapelli A."/>
            <person name="Frati F."/>
            <person name="Nardi F."/>
        </authorList>
    </citation>
    <scope>NUCLEOTIDE SEQUENCE [LARGE SCALE GENOMIC DNA]</scope>
    <source>
        <strain evidence="24">DMR45628</strain>
    </source>
</reference>
<keyword evidence="6 19" id="KW-0479">Metal-binding</keyword>
<dbReference type="Pfam" id="PF08696">
    <property type="entry name" value="Dna2"/>
    <property type="match status" value="1"/>
</dbReference>
<keyword evidence="13 19" id="KW-0411">Iron-sulfur</keyword>
<gene>
    <name evidence="24" type="ORF">QE152_g31512</name>
</gene>
<organism evidence="24 25">
    <name type="scientific">Popillia japonica</name>
    <name type="common">Japanese beetle</name>
    <dbReference type="NCBI Taxonomy" id="7064"/>
    <lineage>
        <taxon>Eukaryota</taxon>
        <taxon>Metazoa</taxon>
        <taxon>Ecdysozoa</taxon>
        <taxon>Arthropoda</taxon>
        <taxon>Hexapoda</taxon>
        <taxon>Insecta</taxon>
        <taxon>Pterygota</taxon>
        <taxon>Neoptera</taxon>
        <taxon>Endopterygota</taxon>
        <taxon>Coleoptera</taxon>
        <taxon>Polyphaga</taxon>
        <taxon>Scarabaeiformia</taxon>
        <taxon>Scarabaeidae</taxon>
        <taxon>Rutelinae</taxon>
        <taxon>Popillia</taxon>
    </lineage>
</organism>
<evidence type="ECO:0000256" key="10">
    <source>
        <dbReference type="ARBA" id="ARBA00022806"/>
    </source>
</evidence>
<dbReference type="GO" id="GO:0005634">
    <property type="term" value="C:nucleus"/>
    <property type="evidence" value="ECO:0007669"/>
    <property type="project" value="UniProtKB-SubCell"/>
</dbReference>
<evidence type="ECO:0000256" key="7">
    <source>
        <dbReference type="ARBA" id="ARBA00022741"/>
    </source>
</evidence>
<accession>A0AAW1J146</accession>
<keyword evidence="14 19" id="KW-0238">DNA-binding</keyword>
<evidence type="ECO:0000256" key="16">
    <source>
        <dbReference type="ARBA" id="ARBA00023242"/>
    </source>
</evidence>
<evidence type="ECO:0000256" key="18">
    <source>
        <dbReference type="ARBA" id="ARBA00047995"/>
    </source>
</evidence>